<name>A0ABT0TUN0_9HELI</name>
<evidence type="ECO:0000313" key="2">
    <source>
        <dbReference type="EMBL" id="MCL9819633.1"/>
    </source>
</evidence>
<comment type="caution">
    <text evidence="2">The sequence shown here is derived from an EMBL/GenBank/DDBJ whole genome shotgun (WGS) entry which is preliminary data.</text>
</comment>
<feature type="domain" description="DUF374" evidence="1">
    <location>
        <begin position="81"/>
        <end position="145"/>
    </location>
</feature>
<dbReference type="EMBL" id="JAMOKX010000004">
    <property type="protein sequence ID" value="MCL9819633.1"/>
    <property type="molecule type" value="Genomic_DNA"/>
</dbReference>
<dbReference type="CDD" id="cd07983">
    <property type="entry name" value="LPLAT_DUF374-like"/>
    <property type="match status" value="1"/>
</dbReference>
<sequence length="219" mass="25710">MESFFRILEMKNIKRKLILFFSPSLIFFLIKLLYKTCKVEYQIDPKTLELLQKQQNFIVAFWHGNLLMQPYLFKKVLKNSPQKAYVLISQHFDGDIISHAIKLFGIDSLRGSSSKGNIKVLLLALRKLQKNDFIVITPDGPRGPYHSIADGIVLLSQKSKRPIVSSQIHYQKFWEFKSWDRFQIPKPFSRITYILKEPLWIENLDLDKAKAKIQHIMEA</sequence>
<gene>
    <name evidence="2" type="ORF">NCR95_05565</name>
</gene>
<organism evidence="2 3">
    <name type="scientific">Helicobacter colisuis</name>
    <dbReference type="NCBI Taxonomy" id="2949739"/>
    <lineage>
        <taxon>Bacteria</taxon>
        <taxon>Pseudomonadati</taxon>
        <taxon>Campylobacterota</taxon>
        <taxon>Epsilonproteobacteria</taxon>
        <taxon>Campylobacterales</taxon>
        <taxon>Helicobacteraceae</taxon>
        <taxon>Helicobacter</taxon>
    </lineage>
</organism>
<keyword evidence="2" id="KW-0012">Acyltransferase</keyword>
<evidence type="ECO:0000259" key="1">
    <source>
        <dbReference type="Pfam" id="PF04028"/>
    </source>
</evidence>
<protein>
    <submittedName>
        <fullName evidence="2">Lysophospholipid acyltransferase family protein</fullName>
    </submittedName>
</protein>
<proteinExistence type="predicted"/>
<dbReference type="Proteomes" id="UP001057522">
    <property type="component" value="Unassembled WGS sequence"/>
</dbReference>
<dbReference type="InterPro" id="IPR007172">
    <property type="entry name" value="DUF374"/>
</dbReference>
<dbReference type="Pfam" id="PF04028">
    <property type="entry name" value="DUF374"/>
    <property type="match status" value="1"/>
</dbReference>
<evidence type="ECO:0000313" key="3">
    <source>
        <dbReference type="Proteomes" id="UP001057522"/>
    </source>
</evidence>
<dbReference type="GO" id="GO:0016746">
    <property type="term" value="F:acyltransferase activity"/>
    <property type="evidence" value="ECO:0007669"/>
    <property type="project" value="UniProtKB-KW"/>
</dbReference>
<accession>A0ABT0TUN0</accession>
<reference evidence="2" key="1">
    <citation type="submission" date="2022-06" db="EMBL/GenBank/DDBJ databases">
        <title>Helicobacter colisuis sp. nov.</title>
        <authorList>
            <person name="Papic B."/>
            <person name="Gruntar I."/>
        </authorList>
    </citation>
    <scope>NUCLEOTIDE SEQUENCE</scope>
    <source>
        <strain evidence="2">11154-15</strain>
    </source>
</reference>
<keyword evidence="3" id="KW-1185">Reference proteome</keyword>
<keyword evidence="2" id="KW-0808">Transferase</keyword>